<organism evidence="2">
    <name type="scientific">Timema monikensis</name>
    <dbReference type="NCBI Taxonomy" id="170555"/>
    <lineage>
        <taxon>Eukaryota</taxon>
        <taxon>Metazoa</taxon>
        <taxon>Ecdysozoa</taxon>
        <taxon>Arthropoda</taxon>
        <taxon>Hexapoda</taxon>
        <taxon>Insecta</taxon>
        <taxon>Pterygota</taxon>
        <taxon>Neoptera</taxon>
        <taxon>Polyneoptera</taxon>
        <taxon>Phasmatodea</taxon>
        <taxon>Timematodea</taxon>
        <taxon>Timematoidea</taxon>
        <taxon>Timematidae</taxon>
        <taxon>Timema</taxon>
    </lineage>
</organism>
<sequence>MLRDSCSAKYGALNYEPDPTQEPPRENLISFARDRGYANFEGFEVRDSFGAYFNNDSRVVKKGGEVEGPAINHRSMSREREESMQQRRRRWSGRLDDNGHFWTLG</sequence>
<reference evidence="2" key="1">
    <citation type="submission" date="2020-11" db="EMBL/GenBank/DDBJ databases">
        <authorList>
            <person name="Tran Van P."/>
        </authorList>
    </citation>
    <scope>NUCLEOTIDE SEQUENCE</scope>
</reference>
<feature type="region of interest" description="Disordered" evidence="1">
    <location>
        <begin position="1"/>
        <end position="24"/>
    </location>
</feature>
<evidence type="ECO:0000256" key="1">
    <source>
        <dbReference type="SAM" id="MobiDB-lite"/>
    </source>
</evidence>
<feature type="region of interest" description="Disordered" evidence="1">
    <location>
        <begin position="64"/>
        <end position="105"/>
    </location>
</feature>
<feature type="compositionally biased region" description="Basic and acidic residues" evidence="1">
    <location>
        <begin position="76"/>
        <end position="85"/>
    </location>
</feature>
<gene>
    <name evidence="2" type="ORF">TMSB3V08_LOCUS10093</name>
</gene>
<proteinExistence type="predicted"/>
<protein>
    <submittedName>
        <fullName evidence="2">Uncharacterized protein</fullName>
    </submittedName>
</protein>
<dbReference type="AlphaFoldDB" id="A0A7R9HSL8"/>
<accession>A0A7R9HSL8</accession>
<name>A0A7R9HSL8_9NEOP</name>
<evidence type="ECO:0000313" key="2">
    <source>
        <dbReference type="EMBL" id="CAD7433417.1"/>
    </source>
</evidence>
<dbReference type="EMBL" id="OB796418">
    <property type="protein sequence ID" value="CAD7433417.1"/>
    <property type="molecule type" value="Genomic_DNA"/>
</dbReference>